<organism evidence="2 3">
    <name type="scientific">Lineolata rhizophorae</name>
    <dbReference type="NCBI Taxonomy" id="578093"/>
    <lineage>
        <taxon>Eukaryota</taxon>
        <taxon>Fungi</taxon>
        <taxon>Dikarya</taxon>
        <taxon>Ascomycota</taxon>
        <taxon>Pezizomycotina</taxon>
        <taxon>Dothideomycetes</taxon>
        <taxon>Dothideomycetes incertae sedis</taxon>
        <taxon>Lineolatales</taxon>
        <taxon>Lineolataceae</taxon>
        <taxon>Lineolata</taxon>
    </lineage>
</organism>
<dbReference type="InterPro" id="IPR016135">
    <property type="entry name" value="UBQ-conjugating_enzyme/RWD"/>
</dbReference>
<dbReference type="PROSITE" id="PS50127">
    <property type="entry name" value="UBC_2"/>
    <property type="match status" value="1"/>
</dbReference>
<dbReference type="AlphaFoldDB" id="A0A6A6P306"/>
<feature type="domain" description="UBC core" evidence="1">
    <location>
        <begin position="1"/>
        <end position="133"/>
    </location>
</feature>
<dbReference type="Proteomes" id="UP000799766">
    <property type="component" value="Unassembled WGS sequence"/>
</dbReference>
<dbReference type="Pfam" id="PF00179">
    <property type="entry name" value="UQ_con"/>
    <property type="match status" value="1"/>
</dbReference>
<evidence type="ECO:0000259" key="1">
    <source>
        <dbReference type="PROSITE" id="PS50127"/>
    </source>
</evidence>
<dbReference type="OrthoDB" id="3775491at2759"/>
<proteinExistence type="predicted"/>
<dbReference type="InterPro" id="IPR000608">
    <property type="entry name" value="UBC"/>
</dbReference>
<dbReference type="EMBL" id="MU001678">
    <property type="protein sequence ID" value="KAF2458410.1"/>
    <property type="molecule type" value="Genomic_DNA"/>
</dbReference>
<dbReference type="PANTHER" id="PTHR24068">
    <property type="entry name" value="UBIQUITIN-CONJUGATING ENZYME E2"/>
    <property type="match status" value="1"/>
</dbReference>
<gene>
    <name evidence="2" type="ORF">BDY21DRAFT_284508</name>
</gene>
<name>A0A6A6P306_9PEZI</name>
<reference evidence="2" key="1">
    <citation type="journal article" date="2020" name="Stud. Mycol.">
        <title>101 Dothideomycetes genomes: a test case for predicting lifestyles and emergence of pathogens.</title>
        <authorList>
            <person name="Haridas S."/>
            <person name="Albert R."/>
            <person name="Binder M."/>
            <person name="Bloem J."/>
            <person name="Labutti K."/>
            <person name="Salamov A."/>
            <person name="Andreopoulos B."/>
            <person name="Baker S."/>
            <person name="Barry K."/>
            <person name="Bills G."/>
            <person name="Bluhm B."/>
            <person name="Cannon C."/>
            <person name="Castanera R."/>
            <person name="Culley D."/>
            <person name="Daum C."/>
            <person name="Ezra D."/>
            <person name="Gonzalez J."/>
            <person name="Henrissat B."/>
            <person name="Kuo A."/>
            <person name="Liang C."/>
            <person name="Lipzen A."/>
            <person name="Lutzoni F."/>
            <person name="Magnuson J."/>
            <person name="Mondo S."/>
            <person name="Nolan M."/>
            <person name="Ohm R."/>
            <person name="Pangilinan J."/>
            <person name="Park H.-J."/>
            <person name="Ramirez L."/>
            <person name="Alfaro M."/>
            <person name="Sun H."/>
            <person name="Tritt A."/>
            <person name="Yoshinaga Y."/>
            <person name="Zwiers L.-H."/>
            <person name="Turgeon B."/>
            <person name="Goodwin S."/>
            <person name="Spatafora J."/>
            <person name="Crous P."/>
            <person name="Grigoriev I."/>
        </authorList>
    </citation>
    <scope>NUCLEOTIDE SEQUENCE</scope>
    <source>
        <strain evidence="2">ATCC 16933</strain>
    </source>
</reference>
<evidence type="ECO:0000313" key="3">
    <source>
        <dbReference type="Proteomes" id="UP000799766"/>
    </source>
</evidence>
<evidence type="ECO:0000313" key="2">
    <source>
        <dbReference type="EMBL" id="KAF2458410.1"/>
    </source>
</evidence>
<protein>
    <submittedName>
        <fullName evidence="2">Ubiquitin-conjugating enzyme/RWD-like protein</fullName>
    </submittedName>
</protein>
<keyword evidence="3" id="KW-1185">Reference proteome</keyword>
<accession>A0A6A6P306</accession>
<sequence length="133" mass="14949">MADHPHADIDIYVNEADMSFWKVVMVGPETTPYANGTFVLSVQITRSYPRTPPVVRFITPILHPNITKHGKICHAVFAAKNWSDSVHIYDVLQHVYGLLMSPETDDAVDEMATLKFWTDRATADAEIAKYVSS</sequence>
<dbReference type="SMART" id="SM00212">
    <property type="entry name" value="UBCc"/>
    <property type="match status" value="1"/>
</dbReference>
<dbReference type="Gene3D" id="3.10.110.10">
    <property type="entry name" value="Ubiquitin Conjugating Enzyme"/>
    <property type="match status" value="1"/>
</dbReference>
<dbReference type="SUPFAM" id="SSF54495">
    <property type="entry name" value="UBC-like"/>
    <property type="match status" value="1"/>
</dbReference>